<dbReference type="InterPro" id="IPR048821">
    <property type="entry name" value="PDE12-like_N"/>
</dbReference>
<dbReference type="GO" id="GO:0005739">
    <property type="term" value="C:mitochondrion"/>
    <property type="evidence" value="ECO:0007669"/>
    <property type="project" value="TreeGrafter"/>
</dbReference>
<dbReference type="InterPro" id="IPR005135">
    <property type="entry name" value="Endo/exonuclease/phosphatase"/>
</dbReference>
<reference evidence="3" key="1">
    <citation type="submission" date="2014-05" db="EMBL/GenBank/DDBJ databases">
        <authorList>
            <person name="Chronopoulou M."/>
        </authorList>
    </citation>
    <scope>NUCLEOTIDE SEQUENCE</scope>
    <source>
        <tissue evidence="3">Whole organism</tissue>
    </source>
</reference>
<dbReference type="EMBL" id="HACA01016927">
    <property type="protein sequence ID" value="CDW34288.1"/>
    <property type="molecule type" value="Transcribed_RNA"/>
</dbReference>
<sequence length="588" mass="67663">MYLWFRGLLNLKSRVYVIKSKFYNSTFRFLKRMEDPPLFIFKVFEGDEYFMVTFRLKDEKVDREFNFSRKITESATDFLGVISHKIDKIKEKKSKKKKMNQEIKLEPSPVFFLQDKEKIDIINENALDLLSQKSISMDICGSIFTVRKNPPFVETLKLSDRIMVDFPCYPSKFEMSFGTRESSIFNWYTSESSQTQKKWTLVQGNSFLYTPSSNDVGRFVKLEVIPRDGNQTAGRTVEIVSKNAVDPGPGYCPFQRRHEYTDSITNESTCRVVSYNLLADLYADSVYSRTVLFPSCPPFALSIDYRKQMILRELKGYHGDIICLQEVDRKVFKYDLLPILSEVGFNGVFETKGGDLSEGLACFWRESKFDLLNSQVNVINEMLKGNDETWNDIRNAIQAKPELKESIMKRKTAFLTVLLQPKNTSGTKKPPLLIGITHLLFLPEADHIRLIQAEICLRHMCKLLKETHGHLIFCGDFNSVPTNAVYEYFLGGKITTNHADWKSCPGQEVEGINLSHNLSLESGCGTPKYTNYTLKFKDCLDYVFFDTRAFSVDKVIPFPTIEELGEAIPNPHFPSDHIACVVDLKWKV</sequence>
<evidence type="ECO:0000313" key="3">
    <source>
        <dbReference type="EMBL" id="CDW34288.1"/>
    </source>
</evidence>
<feature type="domain" description="Endonuclease/exonuclease/phosphatase" evidence="1">
    <location>
        <begin position="301"/>
        <end position="577"/>
    </location>
</feature>
<dbReference type="PANTHER" id="PTHR12121:SF37">
    <property type="entry name" value="2',5'-PHOSPHODIESTERASE 12"/>
    <property type="match status" value="1"/>
</dbReference>
<accession>A0A0K2U7R8</accession>
<organism evidence="3">
    <name type="scientific">Lepeophtheirus salmonis</name>
    <name type="common">Salmon louse</name>
    <name type="synonym">Caligus salmonis</name>
    <dbReference type="NCBI Taxonomy" id="72036"/>
    <lineage>
        <taxon>Eukaryota</taxon>
        <taxon>Metazoa</taxon>
        <taxon>Ecdysozoa</taxon>
        <taxon>Arthropoda</taxon>
        <taxon>Crustacea</taxon>
        <taxon>Multicrustacea</taxon>
        <taxon>Hexanauplia</taxon>
        <taxon>Copepoda</taxon>
        <taxon>Siphonostomatoida</taxon>
        <taxon>Caligidae</taxon>
        <taxon>Lepeophtheirus</taxon>
    </lineage>
</organism>
<dbReference type="InterPro" id="IPR050410">
    <property type="entry name" value="CCR4/nocturin_mRNA_transcr"/>
</dbReference>
<dbReference type="OrthoDB" id="412787at2759"/>
<dbReference type="PANTHER" id="PTHR12121">
    <property type="entry name" value="CARBON CATABOLITE REPRESSOR PROTEIN 4"/>
    <property type="match status" value="1"/>
</dbReference>
<dbReference type="Gene3D" id="3.60.10.10">
    <property type="entry name" value="Endonuclease/exonuclease/phosphatase"/>
    <property type="match status" value="1"/>
</dbReference>
<proteinExistence type="predicted"/>
<dbReference type="AlphaFoldDB" id="A0A0K2U7R8"/>
<feature type="domain" description="2',5'-phosphodiesterase 12-like N-terminal" evidence="2">
    <location>
        <begin position="150"/>
        <end position="245"/>
    </location>
</feature>
<dbReference type="Pfam" id="PF03372">
    <property type="entry name" value="Exo_endo_phos"/>
    <property type="match status" value="1"/>
</dbReference>
<dbReference type="GO" id="GO:0000175">
    <property type="term" value="F:3'-5'-RNA exonuclease activity"/>
    <property type="evidence" value="ECO:0007669"/>
    <property type="project" value="TreeGrafter"/>
</dbReference>
<evidence type="ECO:0000259" key="1">
    <source>
        <dbReference type="Pfam" id="PF03372"/>
    </source>
</evidence>
<name>A0A0K2U7R8_LEPSM</name>
<dbReference type="GO" id="GO:0000288">
    <property type="term" value="P:nuclear-transcribed mRNA catabolic process, deadenylation-dependent decay"/>
    <property type="evidence" value="ECO:0007669"/>
    <property type="project" value="TreeGrafter"/>
</dbReference>
<protein>
    <submittedName>
        <fullName evidence="3">2phosphodiesteraselike [Tribolium castaneum]</fullName>
    </submittedName>
</protein>
<dbReference type="Pfam" id="PF21171">
    <property type="entry name" value="PDE12-like_N"/>
    <property type="match status" value="1"/>
</dbReference>
<dbReference type="InterPro" id="IPR036691">
    <property type="entry name" value="Endo/exonu/phosph_ase_sf"/>
</dbReference>
<dbReference type="SUPFAM" id="SSF56219">
    <property type="entry name" value="DNase I-like"/>
    <property type="match status" value="1"/>
</dbReference>
<evidence type="ECO:0000259" key="2">
    <source>
        <dbReference type="Pfam" id="PF21171"/>
    </source>
</evidence>